<dbReference type="InterPro" id="IPR013216">
    <property type="entry name" value="Methyltransf_11"/>
</dbReference>
<protein>
    <recommendedName>
        <fullName evidence="1">Methyltransferase type 11 domain-containing protein</fullName>
    </recommendedName>
</protein>
<proteinExistence type="predicted"/>
<organism evidence="2">
    <name type="scientific">marine metagenome</name>
    <dbReference type="NCBI Taxonomy" id="408172"/>
    <lineage>
        <taxon>unclassified sequences</taxon>
        <taxon>metagenomes</taxon>
        <taxon>ecological metagenomes</taxon>
    </lineage>
</organism>
<dbReference type="Pfam" id="PF08241">
    <property type="entry name" value="Methyltransf_11"/>
    <property type="match status" value="1"/>
</dbReference>
<dbReference type="AlphaFoldDB" id="A0A381RNN7"/>
<dbReference type="CDD" id="cd02440">
    <property type="entry name" value="AdoMet_MTases"/>
    <property type="match status" value="1"/>
</dbReference>
<gene>
    <name evidence="2" type="ORF">METZ01_LOCUS44371</name>
</gene>
<dbReference type="InterPro" id="IPR029063">
    <property type="entry name" value="SAM-dependent_MTases_sf"/>
</dbReference>
<dbReference type="EMBL" id="UINC01001981">
    <property type="protein sequence ID" value="SUZ91517.1"/>
    <property type="molecule type" value="Genomic_DNA"/>
</dbReference>
<dbReference type="GO" id="GO:0008757">
    <property type="term" value="F:S-adenosylmethionine-dependent methyltransferase activity"/>
    <property type="evidence" value="ECO:0007669"/>
    <property type="project" value="InterPro"/>
</dbReference>
<dbReference type="SUPFAM" id="SSF53335">
    <property type="entry name" value="S-adenosyl-L-methionine-dependent methyltransferases"/>
    <property type="match status" value="1"/>
</dbReference>
<evidence type="ECO:0000259" key="1">
    <source>
        <dbReference type="Pfam" id="PF08241"/>
    </source>
</evidence>
<dbReference type="Gene3D" id="3.40.50.150">
    <property type="entry name" value="Vaccinia Virus protein VP39"/>
    <property type="match status" value="1"/>
</dbReference>
<evidence type="ECO:0000313" key="2">
    <source>
        <dbReference type="EMBL" id="SUZ91517.1"/>
    </source>
</evidence>
<feature type="domain" description="Methyltransferase type 11" evidence="1">
    <location>
        <begin position="2"/>
        <end position="110"/>
    </location>
</feature>
<feature type="non-terminal residue" evidence="2">
    <location>
        <position position="1"/>
    </location>
</feature>
<dbReference type="PANTHER" id="PTHR43591">
    <property type="entry name" value="METHYLTRANSFERASE"/>
    <property type="match status" value="1"/>
</dbReference>
<accession>A0A381RNN7</accession>
<sequence length="239" mass="26117">VLDLGCGFGRHAYEALRRGASVVACDLGVDELRQVRAVAGVMHDAGQVGPTDAGVGTVVLETTNGDARRLPFADGAFDRVIASEVMEHIDDDDTAMAELTRVLRPGGTIAVTVPSLFPEKVCWSLSEDYHAPKAAGGHVRIYRRQQMVAMLRAAGMVPTGHHRVHALHSPYWWLRCLVGPNQPIADSRLVTLYHRLLSWDIEKAPRLTRWTERALNPVLGKSLVVYATKPIEESARAAA</sequence>
<name>A0A381RNN7_9ZZZZ</name>
<reference evidence="2" key="1">
    <citation type="submission" date="2018-05" db="EMBL/GenBank/DDBJ databases">
        <authorList>
            <person name="Lanie J.A."/>
            <person name="Ng W.-L."/>
            <person name="Kazmierczak K.M."/>
            <person name="Andrzejewski T.M."/>
            <person name="Davidsen T.M."/>
            <person name="Wayne K.J."/>
            <person name="Tettelin H."/>
            <person name="Glass J.I."/>
            <person name="Rusch D."/>
            <person name="Podicherti R."/>
            <person name="Tsui H.-C.T."/>
            <person name="Winkler M.E."/>
        </authorList>
    </citation>
    <scope>NUCLEOTIDE SEQUENCE</scope>
</reference>
<dbReference type="PANTHER" id="PTHR43591:SF24">
    <property type="entry name" value="2-METHOXY-6-POLYPRENYL-1,4-BENZOQUINOL METHYLASE, MITOCHONDRIAL"/>
    <property type="match status" value="1"/>
</dbReference>